<accession>A0AAU7XFT2</accession>
<dbReference type="AlphaFoldDB" id="A0AAU7XFT2"/>
<name>A0AAU7XFT2_9HYPH</name>
<dbReference type="KEGG" id="mflg:ABS361_10620"/>
<organism evidence="1">
    <name type="scientific">Methyloraptor flagellatus</name>
    <dbReference type="NCBI Taxonomy" id="3162530"/>
    <lineage>
        <taxon>Bacteria</taxon>
        <taxon>Pseudomonadati</taxon>
        <taxon>Pseudomonadota</taxon>
        <taxon>Alphaproteobacteria</taxon>
        <taxon>Hyphomicrobiales</taxon>
        <taxon>Ancalomicrobiaceae</taxon>
        <taxon>Methyloraptor</taxon>
    </lineage>
</organism>
<protein>
    <recommendedName>
        <fullName evidence="2">DUF1844 domain-containing protein</fullName>
    </recommendedName>
</protein>
<dbReference type="RefSeq" id="WP_407051711.1">
    <property type="nucleotide sequence ID" value="NZ_CP158568.1"/>
</dbReference>
<sequence length="119" mass="13053">MATFRIPGLPAIQLPFSGDVSQVIAPLTSWFSGNRYSLFSIDLGRSSAPEVERVILDEVGSYGRQLGRIGEALAVLVDHFEPKGELSPRERKALAALTVMIDEIEAIKRRQEQDAKAEG</sequence>
<evidence type="ECO:0008006" key="2">
    <source>
        <dbReference type="Google" id="ProtNLM"/>
    </source>
</evidence>
<reference evidence="1" key="1">
    <citation type="submission" date="2024-06" db="EMBL/GenBank/DDBJ databases">
        <title>Methylostella associata gen. nov., sp. nov., a novel Ancalomicrobiaceae-affiliated facultatively methylotrophic bacteria that feed on methanotrophs of the genus Methylococcus.</title>
        <authorList>
            <person name="Saltykova V."/>
            <person name="Danilova O.V."/>
            <person name="Oshkin I.Y."/>
            <person name="Belova S.E."/>
            <person name="Pimenov N.V."/>
            <person name="Dedysh S.N."/>
        </authorList>
    </citation>
    <scope>NUCLEOTIDE SEQUENCE</scope>
    <source>
        <strain evidence="1">S20</strain>
    </source>
</reference>
<gene>
    <name evidence="1" type="ORF">ABS361_10620</name>
</gene>
<dbReference type="EMBL" id="CP158568">
    <property type="protein sequence ID" value="XBY46618.1"/>
    <property type="molecule type" value="Genomic_DNA"/>
</dbReference>
<proteinExistence type="predicted"/>
<evidence type="ECO:0000313" key="1">
    <source>
        <dbReference type="EMBL" id="XBY46618.1"/>
    </source>
</evidence>